<feature type="compositionally biased region" description="Low complexity" evidence="1">
    <location>
        <begin position="23"/>
        <end position="36"/>
    </location>
</feature>
<comment type="caution">
    <text evidence="2">The sequence shown here is derived from an EMBL/GenBank/DDBJ whole genome shotgun (WGS) entry which is preliminary data.</text>
</comment>
<organism evidence="2 3">
    <name type="scientific">Paraburkholderia podalyriae</name>
    <dbReference type="NCBI Taxonomy" id="1938811"/>
    <lineage>
        <taxon>Bacteria</taxon>
        <taxon>Pseudomonadati</taxon>
        <taxon>Pseudomonadota</taxon>
        <taxon>Betaproteobacteria</taxon>
        <taxon>Burkholderiales</taxon>
        <taxon>Burkholderiaceae</taxon>
        <taxon>Paraburkholderia</taxon>
    </lineage>
</organism>
<evidence type="ECO:0000256" key="1">
    <source>
        <dbReference type="SAM" id="MobiDB-lite"/>
    </source>
</evidence>
<evidence type="ECO:0000313" key="2">
    <source>
        <dbReference type="EMBL" id="MBC8751310.1"/>
    </source>
</evidence>
<dbReference type="EMBL" id="VZQQ01000051">
    <property type="protein sequence ID" value="MBC8751310.1"/>
    <property type="molecule type" value="Genomic_DNA"/>
</dbReference>
<sequence length="113" mass="11475">MRITIETDEPSQGLKTFDLSTPAQSGGAAQANSAQNRATAPDERMHLNAGRAPTFASLARVAGAPRLEAVQSPHRGAAVTDAGPAPQAVQRAARAAEEPPAGGGKGKAGPKRK</sequence>
<feature type="compositionally biased region" description="Low complexity" evidence="1">
    <location>
        <begin position="82"/>
        <end position="93"/>
    </location>
</feature>
<reference evidence="2 3" key="1">
    <citation type="submission" date="2019-09" db="EMBL/GenBank/DDBJ databases">
        <title>Paraburkholderia podalyriae sp. nov., A South African Podalyria-associated rhizobium.</title>
        <authorList>
            <person name="Mavima L."/>
            <person name="Beukes C.W."/>
            <person name="Palmer M."/>
            <person name="De Meyer S.E."/>
            <person name="James E.K."/>
            <person name="Maluk M."/>
            <person name="Avontuur J.R."/>
            <person name="Chan W.Y."/>
            <person name="Venter S.N."/>
            <person name="Steenkamp E.T."/>
        </authorList>
    </citation>
    <scope>NUCLEOTIDE SEQUENCE [LARGE SCALE GENOMIC DNA]</scope>
    <source>
        <strain evidence="2 3">WC7.3b</strain>
    </source>
</reference>
<feature type="region of interest" description="Disordered" evidence="1">
    <location>
        <begin position="70"/>
        <end position="113"/>
    </location>
</feature>
<keyword evidence="3" id="KW-1185">Reference proteome</keyword>
<proteinExistence type="predicted"/>
<evidence type="ECO:0000313" key="3">
    <source>
        <dbReference type="Proteomes" id="UP000736373"/>
    </source>
</evidence>
<accession>A0ABR7PYF1</accession>
<dbReference type="Proteomes" id="UP000736373">
    <property type="component" value="Unassembled WGS sequence"/>
</dbReference>
<feature type="region of interest" description="Disordered" evidence="1">
    <location>
        <begin position="1"/>
        <end position="44"/>
    </location>
</feature>
<name>A0ABR7PYF1_9BURK</name>
<gene>
    <name evidence="2" type="ORF">F6X42_33645</name>
</gene>
<protein>
    <submittedName>
        <fullName evidence="2">Uncharacterized protein</fullName>
    </submittedName>
</protein>
<dbReference type="RefSeq" id="WP_187638245.1">
    <property type="nucleotide sequence ID" value="NZ_VZQQ01000051.1"/>
</dbReference>